<evidence type="ECO:0000313" key="1">
    <source>
        <dbReference type="EMBL" id="MEX3930598.1"/>
    </source>
</evidence>
<name>A0ACC6TTD0_9BURK</name>
<keyword evidence="2" id="KW-1185">Reference proteome</keyword>
<sequence length="72" mass="7660">MNATVMSVNRAMTAFSAAFFLAFVESTQIASYDGCNVSVIVMLQLVGSAASLFVCGLEAASWPTRQRFGKTS</sequence>
<accession>A0ACC6TTD0</accession>
<reference evidence="1" key="1">
    <citation type="submission" date="2024-07" db="EMBL/GenBank/DDBJ databases">
        <title>A survey of Mimosa microsymbionts across Brazilian biomes reveals a high diversity of Paraburkholderia nodulating endemic species, but also that Cupriavidus is common as a symbiont of widespread species.</title>
        <authorList>
            <person name="Rouws L."/>
            <person name="Barauna A."/>
            <person name="Beukes C."/>
            <person name="Rouws J.R.C."/>
            <person name="De Faria S.M."/>
            <person name="Gross E."/>
            <person name="Bueno Dos Reis Junior F."/>
            <person name="Simon M.F."/>
            <person name="Maluk M."/>
            <person name="Odee D.W."/>
            <person name="Kenicer G."/>
            <person name="Young J.P.W."/>
            <person name="Reis V.M."/>
            <person name="Zilli J."/>
            <person name="James E.K."/>
        </authorList>
    </citation>
    <scope>NUCLEOTIDE SEQUENCE</scope>
    <source>
        <strain evidence="1">EG181B</strain>
    </source>
</reference>
<dbReference type="EMBL" id="JBFRCH010000001">
    <property type="protein sequence ID" value="MEX3930598.1"/>
    <property type="molecule type" value="Genomic_DNA"/>
</dbReference>
<protein>
    <submittedName>
        <fullName evidence="1">Uncharacterized protein</fullName>
    </submittedName>
</protein>
<dbReference type="Proteomes" id="UP001558850">
    <property type="component" value="Unassembled WGS sequence"/>
</dbReference>
<gene>
    <name evidence="1" type="ORF">AB4Y32_02070</name>
</gene>
<comment type="caution">
    <text evidence="1">The sequence shown here is derived from an EMBL/GenBank/DDBJ whole genome shotgun (WGS) entry which is preliminary data.</text>
</comment>
<evidence type="ECO:0000313" key="2">
    <source>
        <dbReference type="Proteomes" id="UP001558850"/>
    </source>
</evidence>
<organism evidence="1 2">
    <name type="scientific">Paraburkholderia phymatum</name>
    <dbReference type="NCBI Taxonomy" id="148447"/>
    <lineage>
        <taxon>Bacteria</taxon>
        <taxon>Pseudomonadati</taxon>
        <taxon>Pseudomonadota</taxon>
        <taxon>Betaproteobacteria</taxon>
        <taxon>Burkholderiales</taxon>
        <taxon>Burkholderiaceae</taxon>
        <taxon>Paraburkholderia</taxon>
    </lineage>
</organism>
<proteinExistence type="predicted"/>